<proteinExistence type="predicted"/>
<name>A0A6J7IW05_9ZZZZ</name>
<gene>
    <name evidence="1" type="ORF">UFOPK3772_00480</name>
</gene>
<organism evidence="1">
    <name type="scientific">freshwater metagenome</name>
    <dbReference type="NCBI Taxonomy" id="449393"/>
    <lineage>
        <taxon>unclassified sequences</taxon>
        <taxon>metagenomes</taxon>
        <taxon>ecological metagenomes</taxon>
    </lineage>
</organism>
<accession>A0A6J7IW05</accession>
<evidence type="ECO:0000313" key="1">
    <source>
        <dbReference type="EMBL" id="CAB4934492.1"/>
    </source>
</evidence>
<dbReference type="AlphaFoldDB" id="A0A6J7IW05"/>
<sequence length="37" mass="3583">MWLGAQFLAAFGASEDVGHGDGGGHDGAGLVGVAQAR</sequence>
<protein>
    <submittedName>
        <fullName evidence="1">Unannotated protein</fullName>
    </submittedName>
</protein>
<reference evidence="1" key="1">
    <citation type="submission" date="2020-05" db="EMBL/GenBank/DDBJ databases">
        <authorList>
            <person name="Chiriac C."/>
            <person name="Salcher M."/>
            <person name="Ghai R."/>
            <person name="Kavagutti S V."/>
        </authorList>
    </citation>
    <scope>NUCLEOTIDE SEQUENCE</scope>
</reference>
<dbReference type="EMBL" id="CAFBNE010000009">
    <property type="protein sequence ID" value="CAB4934492.1"/>
    <property type="molecule type" value="Genomic_DNA"/>
</dbReference>